<dbReference type="PANTHER" id="PTHR42648:SF18">
    <property type="entry name" value="RETROTRANSPOSON, UNCLASSIFIED-LIKE PROTEIN"/>
    <property type="match status" value="1"/>
</dbReference>
<evidence type="ECO:0000313" key="5">
    <source>
        <dbReference type="Proteomes" id="UP001151760"/>
    </source>
</evidence>
<keyword evidence="5" id="KW-1185">Reference proteome</keyword>
<evidence type="ECO:0000259" key="3">
    <source>
        <dbReference type="Pfam" id="PF22936"/>
    </source>
</evidence>
<evidence type="ECO:0000256" key="2">
    <source>
        <dbReference type="SAM" id="MobiDB-lite"/>
    </source>
</evidence>
<dbReference type="EMBL" id="BQNB010016226">
    <property type="protein sequence ID" value="GJT49308.1"/>
    <property type="molecule type" value="Genomic_DNA"/>
</dbReference>
<gene>
    <name evidence="4" type="ORF">Tco_0975465</name>
</gene>
<reference evidence="4" key="2">
    <citation type="submission" date="2022-01" db="EMBL/GenBank/DDBJ databases">
        <authorList>
            <person name="Yamashiro T."/>
            <person name="Shiraishi A."/>
            <person name="Satake H."/>
            <person name="Nakayama K."/>
        </authorList>
    </citation>
    <scope>NUCLEOTIDE SEQUENCE</scope>
</reference>
<dbReference type="InterPro" id="IPR012337">
    <property type="entry name" value="RNaseH-like_sf"/>
</dbReference>
<dbReference type="SUPFAM" id="SSF53098">
    <property type="entry name" value="Ribonuclease H-like"/>
    <property type="match status" value="1"/>
</dbReference>
<evidence type="ECO:0000256" key="1">
    <source>
        <dbReference type="ARBA" id="ARBA00022670"/>
    </source>
</evidence>
<dbReference type="InterPro" id="IPR054722">
    <property type="entry name" value="PolX-like_BBD"/>
</dbReference>
<protein>
    <submittedName>
        <fullName evidence="4">Retrovirus-related pol polyprotein from transposon TNT 1-94</fullName>
    </submittedName>
</protein>
<comment type="caution">
    <text evidence="4">The sequence shown here is derived from an EMBL/GenBank/DDBJ whole genome shotgun (WGS) entry which is preliminary data.</text>
</comment>
<dbReference type="InterPro" id="IPR039537">
    <property type="entry name" value="Retrotran_Ty1/copia-like"/>
</dbReference>
<dbReference type="Proteomes" id="UP001151760">
    <property type="component" value="Unassembled WGS sequence"/>
</dbReference>
<sequence length="433" mass="48424">MSSECNNVKLAIRNDKSEVVCAICKQCLINANHDVCVLKYVNGMNFCRKNQKANVSNTKNQKKQKPQVWKPEKVGLKERLASPKPRKPRFCLRWSPIGRIFDSKGKITSSSVPRHQSDCSNGDNVIQICLWCVNSGCSKHMTGNIKLLINFVWKFMGTVCFGNDHVAAILGYDDLQWGNILITRVYFVEGLGHNLNDLVTGLPKFKYHKEHLCPSCEQGKSKRASHPPKPVPNSKQRLHVLHMDLCGSMRIVSINGKRNQMLVEAARTMLIFSRASLFLWAEAIATMCYTQNRSIIHRRFNKTPYKLINGRKPDISILHVFGALCYPKNDRKDIGKLGAKGLDLTYALSTITTQQPTEGELDLLFEAMYDDHIGGQLSTTPRTVLAAQPPQVLQTPTTSTSIADTAPTPTNSSSQATNIPNTSQDVDELKTQQ</sequence>
<reference evidence="4" key="1">
    <citation type="journal article" date="2022" name="Int. J. Mol. Sci.">
        <title>Draft Genome of Tanacetum Coccineum: Genomic Comparison of Closely Related Tanacetum-Family Plants.</title>
        <authorList>
            <person name="Yamashiro T."/>
            <person name="Shiraishi A."/>
            <person name="Nakayama K."/>
            <person name="Satake H."/>
        </authorList>
    </citation>
    <scope>NUCLEOTIDE SEQUENCE</scope>
</reference>
<organism evidence="4 5">
    <name type="scientific">Tanacetum coccineum</name>
    <dbReference type="NCBI Taxonomy" id="301880"/>
    <lineage>
        <taxon>Eukaryota</taxon>
        <taxon>Viridiplantae</taxon>
        <taxon>Streptophyta</taxon>
        <taxon>Embryophyta</taxon>
        <taxon>Tracheophyta</taxon>
        <taxon>Spermatophyta</taxon>
        <taxon>Magnoliopsida</taxon>
        <taxon>eudicotyledons</taxon>
        <taxon>Gunneridae</taxon>
        <taxon>Pentapetalae</taxon>
        <taxon>asterids</taxon>
        <taxon>campanulids</taxon>
        <taxon>Asterales</taxon>
        <taxon>Asteraceae</taxon>
        <taxon>Asteroideae</taxon>
        <taxon>Anthemideae</taxon>
        <taxon>Anthemidinae</taxon>
        <taxon>Tanacetum</taxon>
    </lineage>
</organism>
<accession>A0ABQ5EEE2</accession>
<keyword evidence="1" id="KW-0645">Protease</keyword>
<name>A0ABQ5EEE2_9ASTR</name>
<dbReference type="Pfam" id="PF22936">
    <property type="entry name" value="Pol_BBD"/>
    <property type="match status" value="1"/>
</dbReference>
<feature type="domain" description="Retrovirus-related Pol polyprotein from transposon TNT 1-94-like beta-barrel" evidence="3">
    <location>
        <begin position="131"/>
        <end position="195"/>
    </location>
</feature>
<dbReference type="PANTHER" id="PTHR42648">
    <property type="entry name" value="TRANSPOSASE, PUTATIVE-RELATED"/>
    <property type="match status" value="1"/>
</dbReference>
<feature type="compositionally biased region" description="Polar residues" evidence="2">
    <location>
        <begin position="391"/>
        <end position="424"/>
    </location>
</feature>
<feature type="region of interest" description="Disordered" evidence="2">
    <location>
        <begin position="388"/>
        <end position="433"/>
    </location>
</feature>
<keyword evidence="1" id="KW-0378">Hydrolase</keyword>
<proteinExistence type="predicted"/>
<evidence type="ECO:0000313" key="4">
    <source>
        <dbReference type="EMBL" id="GJT49308.1"/>
    </source>
</evidence>